<keyword evidence="1 4" id="KW-0489">Methyltransferase</keyword>
<dbReference type="GO" id="GO:0008168">
    <property type="term" value="F:methyltransferase activity"/>
    <property type="evidence" value="ECO:0007669"/>
    <property type="project" value="UniProtKB-KW"/>
</dbReference>
<proteinExistence type="predicted"/>
<dbReference type="EMBL" id="FUYA01000001">
    <property type="protein sequence ID" value="SKA65075.1"/>
    <property type="molecule type" value="Genomic_DNA"/>
</dbReference>
<organism evidence="4 5">
    <name type="scientific">Desulfobaculum bizertense DSM 18034</name>
    <dbReference type="NCBI Taxonomy" id="1121442"/>
    <lineage>
        <taxon>Bacteria</taxon>
        <taxon>Pseudomonadati</taxon>
        <taxon>Thermodesulfobacteriota</taxon>
        <taxon>Desulfovibrionia</taxon>
        <taxon>Desulfovibrionales</taxon>
        <taxon>Desulfovibrionaceae</taxon>
        <taxon>Desulfobaculum</taxon>
    </lineage>
</organism>
<evidence type="ECO:0000313" key="5">
    <source>
        <dbReference type="Proteomes" id="UP000189733"/>
    </source>
</evidence>
<dbReference type="Gene3D" id="3.40.50.150">
    <property type="entry name" value="Vaccinia Virus protein VP39"/>
    <property type="match status" value="1"/>
</dbReference>
<evidence type="ECO:0000259" key="3">
    <source>
        <dbReference type="Pfam" id="PF13649"/>
    </source>
</evidence>
<name>A0A1T4VJK3_9BACT</name>
<dbReference type="PANTHER" id="PTHR43861">
    <property type="entry name" value="TRANS-ACONITATE 2-METHYLTRANSFERASE-RELATED"/>
    <property type="match status" value="1"/>
</dbReference>
<accession>A0A1T4VJK3</accession>
<reference evidence="4 5" key="1">
    <citation type="submission" date="2017-02" db="EMBL/GenBank/DDBJ databases">
        <authorList>
            <person name="Peterson S.W."/>
        </authorList>
    </citation>
    <scope>NUCLEOTIDE SEQUENCE [LARGE SCALE GENOMIC DNA]</scope>
    <source>
        <strain evidence="4 5">DSM 18034</strain>
    </source>
</reference>
<keyword evidence="5" id="KW-1185">Reference proteome</keyword>
<sequence>MSTKNPVLEYYNTHADTFFQETVSLSQPAGMEPFTSLCPAPAHILDAGCGSGRDSMTFLKKGYTVTAFDGSKELAARASRYTGLPVHVLNFLDLDWTEQFDGVWANASLQHLPYTTLPKGFLRLAQALRTGGIMGLSFKYGTTEGRSEQRGIPYSGMDETRLRALLPTASLREEKIWVSEDRRKERKGAKWLHAMLSKY</sequence>
<dbReference type="SUPFAM" id="SSF53335">
    <property type="entry name" value="S-adenosyl-L-methionine-dependent methyltransferases"/>
    <property type="match status" value="1"/>
</dbReference>
<gene>
    <name evidence="4" type="ORF">SAMN02745702_00461</name>
</gene>
<evidence type="ECO:0000256" key="1">
    <source>
        <dbReference type="ARBA" id="ARBA00022603"/>
    </source>
</evidence>
<keyword evidence="2 4" id="KW-0808">Transferase</keyword>
<dbReference type="RefSeq" id="WP_078683767.1">
    <property type="nucleotide sequence ID" value="NZ_FUYA01000001.1"/>
</dbReference>
<evidence type="ECO:0000256" key="2">
    <source>
        <dbReference type="ARBA" id="ARBA00022679"/>
    </source>
</evidence>
<dbReference type="OrthoDB" id="9804312at2"/>
<dbReference type="Pfam" id="PF13649">
    <property type="entry name" value="Methyltransf_25"/>
    <property type="match status" value="1"/>
</dbReference>
<dbReference type="InterPro" id="IPR029063">
    <property type="entry name" value="SAM-dependent_MTases_sf"/>
</dbReference>
<dbReference type="PANTHER" id="PTHR43861:SF1">
    <property type="entry name" value="TRANS-ACONITATE 2-METHYLTRANSFERASE"/>
    <property type="match status" value="1"/>
</dbReference>
<protein>
    <submittedName>
        <fullName evidence="4">Methyltransferase domain-containing protein</fullName>
    </submittedName>
</protein>
<evidence type="ECO:0000313" key="4">
    <source>
        <dbReference type="EMBL" id="SKA65075.1"/>
    </source>
</evidence>
<dbReference type="STRING" id="1121442.SAMN02745702_00461"/>
<dbReference type="GO" id="GO:0032259">
    <property type="term" value="P:methylation"/>
    <property type="evidence" value="ECO:0007669"/>
    <property type="project" value="UniProtKB-KW"/>
</dbReference>
<dbReference type="CDD" id="cd02440">
    <property type="entry name" value="AdoMet_MTases"/>
    <property type="match status" value="1"/>
</dbReference>
<feature type="domain" description="Methyltransferase" evidence="3">
    <location>
        <begin position="44"/>
        <end position="132"/>
    </location>
</feature>
<dbReference type="Proteomes" id="UP000189733">
    <property type="component" value="Unassembled WGS sequence"/>
</dbReference>
<dbReference type="InterPro" id="IPR041698">
    <property type="entry name" value="Methyltransf_25"/>
</dbReference>
<dbReference type="AlphaFoldDB" id="A0A1T4VJK3"/>